<dbReference type="PANTHER" id="PTHR16128">
    <property type="entry name" value="FAD/NAD(P)-BINDING OXIDOREDUCTASE FAMILY PROTEIN"/>
    <property type="match status" value="1"/>
</dbReference>
<dbReference type="SUPFAM" id="SSF51905">
    <property type="entry name" value="FAD/NAD(P)-binding domain"/>
    <property type="match status" value="1"/>
</dbReference>
<proteinExistence type="predicted"/>
<dbReference type="Pfam" id="PF01593">
    <property type="entry name" value="Amino_oxidase"/>
    <property type="match status" value="1"/>
</dbReference>
<dbReference type="Proteomes" id="UP000239709">
    <property type="component" value="Chromosome"/>
</dbReference>
<dbReference type="AlphaFoldDB" id="A0A2S0MHU5"/>
<dbReference type="OrthoDB" id="5792777at2"/>
<dbReference type="RefSeq" id="WP_106704013.1">
    <property type="nucleotide sequence ID" value="NZ_CP027666.1"/>
</dbReference>
<sequence length="355" mass="38501">MSTARRRPPRHFAVIGAGIAGLAAARTLRQAGDQVTLFESADAVGGRMATQDTPFGSFDTGAQYFTVRDPRFARALEATAADVARRWSASAVRVLDAEGRVVEAPPPPREAHWVAAPSMRALAERWAAPLAADGSLQLGTRVLRIERDALAPARWQLQTQSAAQSNPIRAGFDGVILALPAPDVRELLSNSKQLAELAKPLAKVDMAPCWTLTLAYPNAAQPGLTTLGPQWNAARSTHHRVSWLARESSKPGRAQIERWTIQASPAWSREHELDDAPRASDKLRKAFAEITGIRATPAYAHAQLWHHAQTLTPLGQPFVWDARLQVGLCGDWCLGNRVEHAFVSGLDLALAALAR</sequence>
<evidence type="ECO:0000259" key="1">
    <source>
        <dbReference type="Pfam" id="PF01593"/>
    </source>
</evidence>
<evidence type="ECO:0000313" key="3">
    <source>
        <dbReference type="Proteomes" id="UP000239709"/>
    </source>
</evidence>
<evidence type="ECO:0000313" key="2">
    <source>
        <dbReference type="EMBL" id="AVO35465.1"/>
    </source>
</evidence>
<dbReference type="GO" id="GO:0016491">
    <property type="term" value="F:oxidoreductase activity"/>
    <property type="evidence" value="ECO:0007669"/>
    <property type="project" value="InterPro"/>
</dbReference>
<dbReference type="PRINTS" id="PR00419">
    <property type="entry name" value="ADXRDTASE"/>
</dbReference>
<protein>
    <submittedName>
        <fullName evidence="2">Amine oxidase</fullName>
    </submittedName>
</protein>
<organism evidence="2 3">
    <name type="scientific">Ottowia oryzae</name>
    <dbReference type="NCBI Taxonomy" id="2109914"/>
    <lineage>
        <taxon>Bacteria</taxon>
        <taxon>Pseudomonadati</taxon>
        <taxon>Pseudomonadota</taxon>
        <taxon>Betaproteobacteria</taxon>
        <taxon>Burkholderiales</taxon>
        <taxon>Comamonadaceae</taxon>
        <taxon>Ottowia</taxon>
    </lineage>
</organism>
<name>A0A2S0MHU5_9BURK</name>
<reference evidence="2 3" key="1">
    <citation type="submission" date="2018-03" db="EMBL/GenBank/DDBJ databases">
        <title>Genome sequencing of Ottowia sp.</title>
        <authorList>
            <person name="Kim S.-J."/>
            <person name="Heo J."/>
            <person name="Kwon S.-W."/>
        </authorList>
    </citation>
    <scope>NUCLEOTIDE SEQUENCE [LARGE SCALE GENOMIC DNA]</scope>
    <source>
        <strain evidence="2 3">KADR8-3</strain>
    </source>
</reference>
<dbReference type="PANTHER" id="PTHR16128:SF5">
    <property type="entry name" value="FAD_NAD(P)-BINDING OXIDOREDUCTASE FAMILY PROTEIN"/>
    <property type="match status" value="1"/>
</dbReference>
<dbReference type="Gene3D" id="3.50.50.60">
    <property type="entry name" value="FAD/NAD(P)-binding domain"/>
    <property type="match status" value="1"/>
</dbReference>
<dbReference type="EMBL" id="CP027666">
    <property type="protein sequence ID" value="AVO35465.1"/>
    <property type="molecule type" value="Genomic_DNA"/>
</dbReference>
<keyword evidence="3" id="KW-1185">Reference proteome</keyword>
<dbReference type="KEGG" id="otk:C6570_15470"/>
<accession>A0A2S0MHU5</accession>
<feature type="domain" description="Amine oxidase" evidence="1">
    <location>
        <begin position="19"/>
        <end position="125"/>
    </location>
</feature>
<gene>
    <name evidence="2" type="ORF">C6570_15470</name>
</gene>
<dbReference type="InterPro" id="IPR002937">
    <property type="entry name" value="Amino_oxidase"/>
</dbReference>
<dbReference type="Gene3D" id="3.90.660.10">
    <property type="match status" value="1"/>
</dbReference>
<dbReference type="InterPro" id="IPR036188">
    <property type="entry name" value="FAD/NAD-bd_sf"/>
</dbReference>